<dbReference type="Proteomes" id="UP001203136">
    <property type="component" value="Unassembled WGS sequence"/>
</dbReference>
<dbReference type="PANTHER" id="PTHR33164">
    <property type="entry name" value="TRANSCRIPTIONAL REGULATOR, MARR FAMILY"/>
    <property type="match status" value="1"/>
</dbReference>
<dbReference type="AlphaFoldDB" id="A0AAW6AYJ3"/>
<dbReference type="GeneID" id="57968982"/>
<dbReference type="Gene3D" id="1.10.10.10">
    <property type="entry name" value="Winged helix-like DNA-binding domain superfamily/Winged helix DNA-binding domain"/>
    <property type="match status" value="1"/>
</dbReference>
<dbReference type="GO" id="GO:0003700">
    <property type="term" value="F:DNA-binding transcription factor activity"/>
    <property type="evidence" value="ECO:0007669"/>
    <property type="project" value="InterPro"/>
</dbReference>
<organism evidence="2 4">
    <name type="scientific">Clostridium symbiosum</name>
    <name type="common">Bacteroides symbiosus</name>
    <dbReference type="NCBI Taxonomy" id="1512"/>
    <lineage>
        <taxon>Bacteria</taxon>
        <taxon>Bacillati</taxon>
        <taxon>Bacillota</taxon>
        <taxon>Clostridia</taxon>
        <taxon>Lachnospirales</taxon>
        <taxon>Lachnospiraceae</taxon>
        <taxon>Otoolea</taxon>
    </lineage>
</organism>
<evidence type="ECO:0000259" key="1">
    <source>
        <dbReference type="PROSITE" id="PS50995"/>
    </source>
</evidence>
<gene>
    <name evidence="2" type="ORF">K5I21_19610</name>
    <name evidence="3" type="ORF">PM006_11545</name>
</gene>
<comment type="caution">
    <text evidence="2">The sequence shown here is derived from an EMBL/GenBank/DDBJ whole genome shotgun (WGS) entry which is preliminary data.</text>
</comment>
<dbReference type="Pfam" id="PF12802">
    <property type="entry name" value="MarR_2"/>
    <property type="match status" value="1"/>
</dbReference>
<dbReference type="InterPro" id="IPR036388">
    <property type="entry name" value="WH-like_DNA-bd_sf"/>
</dbReference>
<reference evidence="2" key="1">
    <citation type="journal article" date="2022" name="Cell Host Microbe">
        <title>Colonization of the live biotherapeutic product VE303 and modulation of the microbiota and metabolites in healthy volunteers.</title>
        <authorList>
            <person name="Dsouza M."/>
            <person name="Menon R."/>
            <person name="Crossette E."/>
            <person name="Bhattarai S.K."/>
            <person name="Schneider J."/>
            <person name="Kim Y.G."/>
            <person name="Reddy S."/>
            <person name="Caballero S."/>
            <person name="Felix C."/>
            <person name="Cornacchione L."/>
            <person name="Hendrickson J."/>
            <person name="Watson A.R."/>
            <person name="Minot S.S."/>
            <person name="Greenfield N."/>
            <person name="Schopf L."/>
            <person name="Szabady R."/>
            <person name="Patarroyo J."/>
            <person name="Smith W."/>
            <person name="Harrison P."/>
            <person name="Kuijper E.J."/>
            <person name="Kelly C.P."/>
            <person name="Olle B."/>
            <person name="Bobilev D."/>
            <person name="Silber J.L."/>
            <person name="Bucci V."/>
            <person name="Roberts B."/>
            <person name="Faith J."/>
            <person name="Norman J.M."/>
        </authorList>
    </citation>
    <scope>NUCLEOTIDE SEQUENCE</scope>
    <source>
        <strain evidence="2">VE303-04</strain>
    </source>
</reference>
<dbReference type="RefSeq" id="WP_003500822.1">
    <property type="nucleotide sequence ID" value="NZ_BAABZD010000023.1"/>
</dbReference>
<dbReference type="Proteomes" id="UP001300871">
    <property type="component" value="Unassembled WGS sequence"/>
</dbReference>
<feature type="domain" description="HTH marR-type" evidence="1">
    <location>
        <begin position="1"/>
        <end position="143"/>
    </location>
</feature>
<protein>
    <submittedName>
        <fullName evidence="2">MarR family transcriptional regulator</fullName>
    </submittedName>
</protein>
<dbReference type="GO" id="GO:0006950">
    <property type="term" value="P:response to stress"/>
    <property type="evidence" value="ECO:0007669"/>
    <property type="project" value="TreeGrafter"/>
</dbReference>
<dbReference type="PRINTS" id="PR00598">
    <property type="entry name" value="HTHMARR"/>
</dbReference>
<dbReference type="PROSITE" id="PS50995">
    <property type="entry name" value="HTH_MARR_2"/>
    <property type="match status" value="1"/>
</dbReference>
<dbReference type="PANTHER" id="PTHR33164:SF102">
    <property type="entry name" value="TRANSCRIPTIONAL REGULATORY PROTEIN"/>
    <property type="match status" value="1"/>
</dbReference>
<proteinExistence type="predicted"/>
<sequence>MEKAAEKKDWMEMMKIMQDIRQFCSLHVKRSPKGGISSAQELDLLSRLHLSENPLTPHSLCEKMGISRPLASRLIENLEMKGFLEKEVSEADKRSYFLRITELGSRELKGTYAYYLEPVYLLRTQMGEEKFGLLAGLLCECNRISGEKQQSQADGTDESGGRR</sequence>
<evidence type="ECO:0000313" key="2">
    <source>
        <dbReference type="EMBL" id="MCK0088037.1"/>
    </source>
</evidence>
<dbReference type="EMBL" id="JAINVB010000001">
    <property type="protein sequence ID" value="MCK0088037.1"/>
    <property type="molecule type" value="Genomic_DNA"/>
</dbReference>
<dbReference type="InterPro" id="IPR036390">
    <property type="entry name" value="WH_DNA-bd_sf"/>
</dbReference>
<dbReference type="InterPro" id="IPR039422">
    <property type="entry name" value="MarR/SlyA-like"/>
</dbReference>
<evidence type="ECO:0000313" key="4">
    <source>
        <dbReference type="Proteomes" id="UP001203136"/>
    </source>
</evidence>
<dbReference type="SMART" id="SM00347">
    <property type="entry name" value="HTH_MARR"/>
    <property type="match status" value="1"/>
</dbReference>
<dbReference type="EMBL" id="JAQLGM010000026">
    <property type="protein sequence ID" value="MDB2000836.1"/>
    <property type="molecule type" value="Genomic_DNA"/>
</dbReference>
<reference evidence="3" key="2">
    <citation type="submission" date="2023-01" db="EMBL/GenBank/DDBJ databases">
        <title>Human gut microbiome strain richness.</title>
        <authorList>
            <person name="Chen-Liaw A."/>
        </authorList>
    </citation>
    <scope>NUCLEOTIDE SEQUENCE</scope>
    <source>
        <strain evidence="3">B1_m1001713B170214d0_201011</strain>
    </source>
</reference>
<evidence type="ECO:0000313" key="3">
    <source>
        <dbReference type="EMBL" id="MDB2000836.1"/>
    </source>
</evidence>
<name>A0AAW6AYJ3_CLOSY</name>
<dbReference type="SUPFAM" id="SSF46785">
    <property type="entry name" value="Winged helix' DNA-binding domain"/>
    <property type="match status" value="1"/>
</dbReference>
<dbReference type="InterPro" id="IPR000835">
    <property type="entry name" value="HTH_MarR-typ"/>
</dbReference>
<accession>A0AAW6AYJ3</accession>